<gene>
    <name evidence="2" type="ORF">Q31a_22630</name>
</gene>
<dbReference type="EMBL" id="CP036298">
    <property type="protein sequence ID" value="QDV23950.1"/>
    <property type="molecule type" value="Genomic_DNA"/>
</dbReference>
<keyword evidence="1" id="KW-0732">Signal</keyword>
<dbReference type="AlphaFoldDB" id="A0A518G5T1"/>
<proteinExistence type="predicted"/>
<protein>
    <submittedName>
        <fullName evidence="2">Uncharacterized protein</fullName>
    </submittedName>
</protein>
<name>A0A518G5T1_9BACT</name>
<dbReference type="KEGG" id="ahel:Q31a_22630"/>
<dbReference type="RefSeq" id="WP_145077248.1">
    <property type="nucleotide sequence ID" value="NZ_CP036298.1"/>
</dbReference>
<reference evidence="2 3" key="1">
    <citation type="submission" date="2019-02" db="EMBL/GenBank/DDBJ databases">
        <title>Deep-cultivation of Planctomycetes and their phenomic and genomic characterization uncovers novel biology.</title>
        <authorList>
            <person name="Wiegand S."/>
            <person name="Jogler M."/>
            <person name="Boedeker C."/>
            <person name="Pinto D."/>
            <person name="Vollmers J."/>
            <person name="Rivas-Marin E."/>
            <person name="Kohn T."/>
            <person name="Peeters S.H."/>
            <person name="Heuer A."/>
            <person name="Rast P."/>
            <person name="Oberbeckmann S."/>
            <person name="Bunk B."/>
            <person name="Jeske O."/>
            <person name="Meyerdierks A."/>
            <person name="Storesund J.E."/>
            <person name="Kallscheuer N."/>
            <person name="Luecker S."/>
            <person name="Lage O.M."/>
            <person name="Pohl T."/>
            <person name="Merkel B.J."/>
            <person name="Hornburger P."/>
            <person name="Mueller R.-W."/>
            <person name="Bruemmer F."/>
            <person name="Labrenz M."/>
            <person name="Spormann A.M."/>
            <person name="Op den Camp H."/>
            <person name="Overmann J."/>
            <person name="Amann R."/>
            <person name="Jetten M.S.M."/>
            <person name="Mascher T."/>
            <person name="Medema M.H."/>
            <person name="Devos D.P."/>
            <person name="Kaster A.-K."/>
            <person name="Ovreas L."/>
            <person name="Rohde M."/>
            <person name="Galperin M.Y."/>
            <person name="Jogler C."/>
        </authorList>
    </citation>
    <scope>NUCLEOTIDE SEQUENCE [LARGE SCALE GENOMIC DNA]</scope>
    <source>
        <strain evidence="2 3">Q31a</strain>
    </source>
</reference>
<sequence precursor="true">MKFLALCFAFTLCLNSHAAELPFAINAKAVNSPAAIPAATYDPALSVAENNARLTEVDPHSRLLLAFELEGQQVVASELIGTPVQFTVDGQAFAGQISSFEFEGGKLQDSTLRVFAQIKNRQQNGDWLLKHGRIGVISFGAEANSNH</sequence>
<feature type="signal peptide" evidence="1">
    <location>
        <begin position="1"/>
        <end position="18"/>
    </location>
</feature>
<organism evidence="2 3">
    <name type="scientific">Aureliella helgolandensis</name>
    <dbReference type="NCBI Taxonomy" id="2527968"/>
    <lineage>
        <taxon>Bacteria</taxon>
        <taxon>Pseudomonadati</taxon>
        <taxon>Planctomycetota</taxon>
        <taxon>Planctomycetia</taxon>
        <taxon>Pirellulales</taxon>
        <taxon>Pirellulaceae</taxon>
        <taxon>Aureliella</taxon>
    </lineage>
</organism>
<evidence type="ECO:0000313" key="3">
    <source>
        <dbReference type="Proteomes" id="UP000318017"/>
    </source>
</evidence>
<accession>A0A518G5T1</accession>
<evidence type="ECO:0000256" key="1">
    <source>
        <dbReference type="SAM" id="SignalP"/>
    </source>
</evidence>
<evidence type="ECO:0000313" key="2">
    <source>
        <dbReference type="EMBL" id="QDV23950.1"/>
    </source>
</evidence>
<feature type="chain" id="PRO_5022019578" evidence="1">
    <location>
        <begin position="19"/>
        <end position="147"/>
    </location>
</feature>
<keyword evidence="3" id="KW-1185">Reference proteome</keyword>
<dbReference type="Proteomes" id="UP000318017">
    <property type="component" value="Chromosome"/>
</dbReference>